<keyword evidence="7" id="KW-0175">Coiled coil</keyword>
<evidence type="ECO:0000256" key="7">
    <source>
        <dbReference type="ARBA" id="ARBA00023054"/>
    </source>
</evidence>
<dbReference type="PANTHER" id="PTHR14527">
    <property type="entry name" value="PROTEIN MIS12 HOMOLOG"/>
    <property type="match status" value="1"/>
</dbReference>
<evidence type="ECO:0000256" key="9">
    <source>
        <dbReference type="ARBA" id="ARBA00023328"/>
    </source>
</evidence>
<name>A0A0M0JD49_9EUKA</name>
<evidence type="ECO:0000313" key="12">
    <source>
        <dbReference type="Proteomes" id="UP000037460"/>
    </source>
</evidence>
<dbReference type="Pfam" id="PF05859">
    <property type="entry name" value="Mis12"/>
    <property type="match status" value="1"/>
</dbReference>
<dbReference type="PANTHER" id="PTHR14527:SF2">
    <property type="entry name" value="PROTEIN MIS12 HOMOLOG"/>
    <property type="match status" value="1"/>
</dbReference>
<dbReference type="GO" id="GO:0051382">
    <property type="term" value="P:kinetochore assembly"/>
    <property type="evidence" value="ECO:0007669"/>
    <property type="project" value="TreeGrafter"/>
</dbReference>
<keyword evidence="4" id="KW-0132">Cell division</keyword>
<evidence type="ECO:0000256" key="8">
    <source>
        <dbReference type="ARBA" id="ARBA00023306"/>
    </source>
</evidence>
<keyword evidence="8" id="KW-0131">Cell cycle</keyword>
<evidence type="ECO:0000256" key="4">
    <source>
        <dbReference type="ARBA" id="ARBA00022618"/>
    </source>
</evidence>
<keyword evidence="3" id="KW-0158">Chromosome</keyword>
<evidence type="ECO:0000256" key="2">
    <source>
        <dbReference type="ARBA" id="ARBA00008643"/>
    </source>
</evidence>
<reference evidence="12" key="1">
    <citation type="journal article" date="2015" name="PLoS Genet.">
        <title>Genome Sequence and Transcriptome Analyses of Chrysochromulina tobin: Metabolic Tools for Enhanced Algal Fitness in the Prominent Order Prymnesiales (Haptophyceae).</title>
        <authorList>
            <person name="Hovde B.T."/>
            <person name="Deodato C.R."/>
            <person name="Hunsperger H.M."/>
            <person name="Ryken S.A."/>
            <person name="Yost W."/>
            <person name="Jha R.K."/>
            <person name="Patterson J."/>
            <person name="Monnat R.J. Jr."/>
            <person name="Barlow S.B."/>
            <person name="Starkenburg S.R."/>
            <person name="Cattolico R.A."/>
        </authorList>
    </citation>
    <scope>NUCLEOTIDE SEQUENCE</scope>
    <source>
        <strain evidence="12">CCMP291</strain>
    </source>
</reference>
<evidence type="ECO:0000256" key="5">
    <source>
        <dbReference type="ARBA" id="ARBA00022776"/>
    </source>
</evidence>
<keyword evidence="9" id="KW-0137">Centromere</keyword>
<dbReference type="GO" id="GO:0051301">
    <property type="term" value="P:cell division"/>
    <property type="evidence" value="ECO:0007669"/>
    <property type="project" value="UniProtKB-KW"/>
</dbReference>
<dbReference type="InterPro" id="IPR008685">
    <property type="entry name" value="Centromere_Mis12"/>
</dbReference>
<evidence type="ECO:0000256" key="10">
    <source>
        <dbReference type="SAM" id="MobiDB-lite"/>
    </source>
</evidence>
<gene>
    <name evidence="11" type="ORF">Ctob_009770</name>
</gene>
<dbReference type="Proteomes" id="UP000037460">
    <property type="component" value="Unassembled WGS sequence"/>
</dbReference>
<dbReference type="GO" id="GO:0000070">
    <property type="term" value="P:mitotic sister chromatid segregation"/>
    <property type="evidence" value="ECO:0007669"/>
    <property type="project" value="TreeGrafter"/>
</dbReference>
<keyword evidence="5" id="KW-0498">Mitosis</keyword>
<sequence length="234" mass="25600">MASTSTGGGASDVLGFKPTALIDEVFNIVRFSIQQSTDALEEALRQHPELGQQPKVVREGVIHWEDSMLRVADQNLDKFELYTLKNVFAVPDDLQLASPQPMVTEEESQLDAETEALWAQLQRSLATKRELQRKLTAAQRTTELWAAHRESVHKLAASQQASNVQGTLQGLQRLSDTLQDGWHLLRSSDGVGGDSGSLVPGPRGAAQRYAQRRGQISTAEPSDLLKLSSMLAAS</sequence>
<dbReference type="GO" id="GO:0005634">
    <property type="term" value="C:nucleus"/>
    <property type="evidence" value="ECO:0007669"/>
    <property type="project" value="InterPro"/>
</dbReference>
<feature type="region of interest" description="Disordered" evidence="10">
    <location>
        <begin position="185"/>
        <end position="217"/>
    </location>
</feature>
<accession>A0A0M0JD49</accession>
<evidence type="ECO:0000313" key="11">
    <source>
        <dbReference type="EMBL" id="KOO24494.1"/>
    </source>
</evidence>
<keyword evidence="12" id="KW-1185">Reference proteome</keyword>
<evidence type="ECO:0000256" key="6">
    <source>
        <dbReference type="ARBA" id="ARBA00022838"/>
    </source>
</evidence>
<evidence type="ECO:0000256" key="1">
    <source>
        <dbReference type="ARBA" id="ARBA00004629"/>
    </source>
</evidence>
<dbReference type="EMBL" id="JWZX01003088">
    <property type="protein sequence ID" value="KOO24494.1"/>
    <property type="molecule type" value="Genomic_DNA"/>
</dbReference>
<protein>
    <submittedName>
        <fullName evidence="11">Mtw1p</fullName>
    </submittedName>
</protein>
<proteinExistence type="inferred from homology"/>
<organism evidence="11 12">
    <name type="scientific">Chrysochromulina tobinii</name>
    <dbReference type="NCBI Taxonomy" id="1460289"/>
    <lineage>
        <taxon>Eukaryota</taxon>
        <taxon>Haptista</taxon>
        <taxon>Haptophyta</taxon>
        <taxon>Prymnesiophyceae</taxon>
        <taxon>Prymnesiales</taxon>
        <taxon>Chrysochromulinaceae</taxon>
        <taxon>Chrysochromulina</taxon>
    </lineage>
</organism>
<dbReference type="OrthoDB" id="1884855at2759"/>
<feature type="compositionally biased region" description="Low complexity" evidence="10">
    <location>
        <begin position="196"/>
        <end position="215"/>
    </location>
</feature>
<evidence type="ECO:0000256" key="3">
    <source>
        <dbReference type="ARBA" id="ARBA00022454"/>
    </source>
</evidence>
<comment type="similarity">
    <text evidence="2">Belongs to the mis12 family.</text>
</comment>
<keyword evidence="6" id="KW-0995">Kinetochore</keyword>
<dbReference type="GO" id="GO:0000444">
    <property type="term" value="C:MIS12/MIND type complex"/>
    <property type="evidence" value="ECO:0007669"/>
    <property type="project" value="TreeGrafter"/>
</dbReference>
<comment type="caution">
    <text evidence="11">The sequence shown here is derived from an EMBL/GenBank/DDBJ whole genome shotgun (WGS) entry which is preliminary data.</text>
</comment>
<dbReference type="AlphaFoldDB" id="A0A0M0JD49"/>
<comment type="subcellular location">
    <subcellularLocation>
        <location evidence="1">Chromosome</location>
        <location evidence="1">Centromere</location>
        <location evidence="1">Kinetochore</location>
    </subcellularLocation>
</comment>